<sequence>MAMYVYKDKERTIEFYSQDALRKDIGIRYYCPNPDCNAHMYLCGVDGSSTAYFSANRQGFSHIEDCEFGSSNSFNPNKTDESAFDFQQALQNMLNPSLPTKKKKVPDTHKTGESNLKPLRTLRQIYDMCKSFACNQSYNNQVIGQMLLDSRSEYMYPRGVFGKRIIEANKKTGNFYSAQKSEIYLVAPKSKKYEFILKFSDDELFRFFRDSIYNNYNKLIVVAGNWKSSGKFNVLQTTITSKNQIKIIQ</sequence>
<accession>W7DHX3</accession>
<gene>
    <name evidence="1" type="ORF">MCOL2_15782</name>
</gene>
<dbReference type="RefSeq" id="WP_036064447.1">
    <property type="nucleotide sequence ID" value="NZ_AODM01000053.1"/>
</dbReference>
<dbReference type="Proteomes" id="UP000019241">
    <property type="component" value="Unassembled WGS sequence"/>
</dbReference>
<evidence type="ECO:0000313" key="1">
    <source>
        <dbReference type="EMBL" id="EUJ50899.1"/>
    </source>
</evidence>
<dbReference type="PATRIC" id="fig|1265822.4.peg.3205"/>
<dbReference type="EMBL" id="AODM01000053">
    <property type="protein sequence ID" value="EUJ50899.1"/>
    <property type="molecule type" value="Genomic_DNA"/>
</dbReference>
<comment type="caution">
    <text evidence="1">The sequence shown here is derived from an EMBL/GenBank/DDBJ whole genome shotgun (WGS) entry which is preliminary data.</text>
</comment>
<protein>
    <submittedName>
        <fullName evidence="1">Uncharacterized protein</fullName>
    </submittedName>
</protein>
<organism evidence="1 2">
    <name type="scientific">Listeria fleischmannii FSL S10-1203</name>
    <dbReference type="NCBI Taxonomy" id="1265822"/>
    <lineage>
        <taxon>Bacteria</taxon>
        <taxon>Bacillati</taxon>
        <taxon>Bacillota</taxon>
        <taxon>Bacilli</taxon>
        <taxon>Bacillales</taxon>
        <taxon>Listeriaceae</taxon>
        <taxon>Listeria</taxon>
    </lineage>
</organism>
<reference evidence="1 2" key="1">
    <citation type="submission" date="2012-12" db="EMBL/GenBank/DDBJ databases">
        <title>Novel taxa of Listeriaceae from agricultural environments in the United States.</title>
        <authorList>
            <person name="den Bakker H.C."/>
            <person name="Allred A."/>
            <person name="Warchocki S."/>
            <person name="Wright E.M."/>
            <person name="Burrell A."/>
            <person name="Nightingale K.K."/>
            <person name="Kephart D."/>
            <person name="Wiedmann M."/>
        </authorList>
    </citation>
    <scope>NUCLEOTIDE SEQUENCE [LARGE SCALE GENOMIC DNA]</scope>
    <source>
        <strain evidence="1 2">FSL S10-1203</strain>
    </source>
</reference>
<name>W7DHX3_9LIST</name>
<dbReference type="AlphaFoldDB" id="W7DHX3"/>
<evidence type="ECO:0000313" key="2">
    <source>
        <dbReference type="Proteomes" id="UP000019241"/>
    </source>
</evidence>
<proteinExistence type="predicted"/>